<gene>
    <name evidence="1" type="ORF">QFZ26_001983</name>
</gene>
<evidence type="ECO:0000313" key="1">
    <source>
        <dbReference type="EMBL" id="MDQ0894428.1"/>
    </source>
</evidence>
<dbReference type="Proteomes" id="UP001239083">
    <property type="component" value="Unassembled WGS sequence"/>
</dbReference>
<comment type="caution">
    <text evidence="1">The sequence shown here is derived from an EMBL/GenBank/DDBJ whole genome shotgun (WGS) entry which is preliminary data.</text>
</comment>
<evidence type="ECO:0008006" key="3">
    <source>
        <dbReference type="Google" id="ProtNLM"/>
    </source>
</evidence>
<protein>
    <recommendedName>
        <fullName evidence="3">Nucleotidyltransferase-like protein</fullName>
    </recommendedName>
</protein>
<reference evidence="1 2" key="1">
    <citation type="submission" date="2023-07" db="EMBL/GenBank/DDBJ databases">
        <title>Comparative genomics of wheat-associated soil bacteria to identify genetic determinants of phenazine resistance.</title>
        <authorList>
            <person name="Mouncey N."/>
        </authorList>
    </citation>
    <scope>NUCLEOTIDE SEQUENCE [LARGE SCALE GENOMIC DNA]</scope>
    <source>
        <strain evidence="1 2">V3I3</strain>
    </source>
</reference>
<name>A0ABU0R8P1_9MICO</name>
<dbReference type="RefSeq" id="WP_307041668.1">
    <property type="nucleotide sequence ID" value="NZ_JAUSYY010000001.1"/>
</dbReference>
<organism evidence="1 2">
    <name type="scientific">Agromyces ramosus</name>
    <dbReference type="NCBI Taxonomy" id="33879"/>
    <lineage>
        <taxon>Bacteria</taxon>
        <taxon>Bacillati</taxon>
        <taxon>Actinomycetota</taxon>
        <taxon>Actinomycetes</taxon>
        <taxon>Micrococcales</taxon>
        <taxon>Microbacteriaceae</taxon>
        <taxon>Agromyces</taxon>
    </lineage>
</organism>
<evidence type="ECO:0000313" key="2">
    <source>
        <dbReference type="Proteomes" id="UP001239083"/>
    </source>
</evidence>
<sequence length="128" mass="14043">MSAFSPRQMFLLDLACQPLAEAFRHLGYGVFLVGTAAERGEYRDVDVRMILDDKSYDKLAKTSSVEGMAFLGLAIGQYLASMTDLPIDFQIQRMTEANAKHGGKTRNPLGVRGLTNFRGDAVPEPNDG</sequence>
<accession>A0ABU0R8P1</accession>
<dbReference type="EMBL" id="JAUSYY010000001">
    <property type="protein sequence ID" value="MDQ0894428.1"/>
    <property type="molecule type" value="Genomic_DNA"/>
</dbReference>
<proteinExistence type="predicted"/>
<keyword evidence="2" id="KW-1185">Reference proteome</keyword>